<feature type="binding site" evidence="9">
    <location>
        <position position="244"/>
    </location>
    <ligand>
        <name>glycerol</name>
        <dbReference type="ChEBI" id="CHEBI:17754"/>
    </ligand>
</feature>
<feature type="binding site" evidence="9">
    <location>
        <position position="83"/>
    </location>
    <ligand>
        <name>glycerol</name>
        <dbReference type="ChEBI" id="CHEBI:17754"/>
    </ligand>
</feature>
<comment type="similarity">
    <text evidence="2 9">Belongs to the FGGY kinase family.</text>
</comment>
<feature type="binding site" evidence="9">
    <location>
        <position position="82"/>
    </location>
    <ligand>
        <name>glycerol</name>
        <dbReference type="ChEBI" id="CHEBI:17754"/>
    </ligand>
</feature>
<feature type="binding site" evidence="9">
    <location>
        <position position="12"/>
    </location>
    <ligand>
        <name>ADP</name>
        <dbReference type="ChEBI" id="CHEBI:456216"/>
    </ligand>
</feature>
<keyword evidence="13" id="KW-1185">Reference proteome</keyword>
<feature type="binding site" evidence="9">
    <location>
        <position position="134"/>
    </location>
    <ligand>
        <name>glycerol</name>
        <dbReference type="ChEBI" id="CHEBI:17754"/>
    </ligand>
</feature>
<dbReference type="GO" id="GO:0005524">
    <property type="term" value="F:ATP binding"/>
    <property type="evidence" value="ECO:0007669"/>
    <property type="project" value="UniProtKB-UniRule"/>
</dbReference>
<feature type="binding site" evidence="9">
    <location>
        <position position="134"/>
    </location>
    <ligand>
        <name>sn-glycerol 3-phosphate</name>
        <dbReference type="ChEBI" id="CHEBI:57597"/>
    </ligand>
</feature>
<keyword evidence="5 9" id="KW-0418">Kinase</keyword>
<dbReference type="InterPro" id="IPR005999">
    <property type="entry name" value="Glycerol_kin"/>
</dbReference>
<evidence type="ECO:0000256" key="7">
    <source>
        <dbReference type="ARBA" id="ARBA00022840"/>
    </source>
</evidence>
<dbReference type="PIRSF" id="PIRSF000538">
    <property type="entry name" value="GlpK"/>
    <property type="match status" value="1"/>
</dbReference>
<gene>
    <name evidence="9" type="primary">glpK</name>
    <name evidence="12" type="ORF">DFR26_1042</name>
</gene>
<feature type="binding site" evidence="9">
    <location>
        <position position="16"/>
    </location>
    <ligand>
        <name>ADP</name>
        <dbReference type="ChEBI" id="CHEBI:456216"/>
    </ligand>
</feature>
<comment type="function">
    <text evidence="9">Key enzyme in the regulation of glycerol uptake and metabolism. Catalyzes the phosphorylation of glycerol to yield sn-glycerol 3-phosphate.</text>
</comment>
<feature type="binding site" evidence="9">
    <location>
        <position position="14"/>
    </location>
    <ligand>
        <name>ATP</name>
        <dbReference type="ChEBI" id="CHEBI:30616"/>
    </ligand>
</feature>
<comment type="activity regulation">
    <text evidence="9">Inhibited by fructose 1,6-bisphosphate (FBP).</text>
</comment>
<evidence type="ECO:0000256" key="9">
    <source>
        <dbReference type="HAMAP-Rule" id="MF_00186"/>
    </source>
</evidence>
<dbReference type="InterPro" id="IPR043129">
    <property type="entry name" value="ATPase_NBD"/>
</dbReference>
<evidence type="ECO:0000313" key="13">
    <source>
        <dbReference type="Proteomes" id="UP000256774"/>
    </source>
</evidence>
<keyword evidence="4 9" id="KW-0547">Nucleotide-binding</keyword>
<evidence type="ECO:0000259" key="11">
    <source>
        <dbReference type="Pfam" id="PF02782"/>
    </source>
</evidence>
<evidence type="ECO:0000313" key="12">
    <source>
        <dbReference type="EMBL" id="REH38875.1"/>
    </source>
</evidence>
<evidence type="ECO:0000256" key="5">
    <source>
        <dbReference type="ARBA" id="ARBA00022777"/>
    </source>
</evidence>
<dbReference type="InterPro" id="IPR018483">
    <property type="entry name" value="Carb_kinase_FGGY_CS"/>
</dbReference>
<feature type="binding site" evidence="9">
    <location>
        <position position="409"/>
    </location>
    <ligand>
        <name>ATP</name>
        <dbReference type="ChEBI" id="CHEBI:30616"/>
    </ligand>
</feature>
<protein>
    <recommendedName>
        <fullName evidence="9">Glycerol kinase</fullName>
        <ecNumber evidence="9">2.7.1.30</ecNumber>
    </recommendedName>
    <alternativeName>
        <fullName evidence="9">ATP:glycerol 3-phosphotransferase</fullName>
    </alternativeName>
    <alternativeName>
        <fullName evidence="9">Glycerokinase</fullName>
        <shortName evidence="9">GK</shortName>
    </alternativeName>
</protein>
<dbReference type="PANTHER" id="PTHR10196:SF78">
    <property type="entry name" value="GLYCEROL KINASE"/>
    <property type="match status" value="1"/>
</dbReference>
<evidence type="ECO:0000256" key="1">
    <source>
        <dbReference type="ARBA" id="ARBA00005190"/>
    </source>
</evidence>
<dbReference type="GO" id="GO:0019563">
    <property type="term" value="P:glycerol catabolic process"/>
    <property type="evidence" value="ECO:0007669"/>
    <property type="project" value="UniProtKB-UniRule"/>
</dbReference>
<dbReference type="InterPro" id="IPR018484">
    <property type="entry name" value="FGGY_N"/>
</dbReference>
<dbReference type="InterPro" id="IPR000577">
    <property type="entry name" value="Carb_kinase_FGGY"/>
</dbReference>
<evidence type="ECO:0000256" key="4">
    <source>
        <dbReference type="ARBA" id="ARBA00022741"/>
    </source>
</evidence>
<feature type="binding site" evidence="9">
    <location>
        <position position="308"/>
    </location>
    <ligand>
        <name>ADP</name>
        <dbReference type="ChEBI" id="CHEBI:456216"/>
    </ligand>
</feature>
<dbReference type="GO" id="GO:0005829">
    <property type="term" value="C:cytosol"/>
    <property type="evidence" value="ECO:0007669"/>
    <property type="project" value="TreeGrafter"/>
</dbReference>
<evidence type="ECO:0000256" key="2">
    <source>
        <dbReference type="ARBA" id="ARBA00009156"/>
    </source>
</evidence>
<dbReference type="PANTHER" id="PTHR10196">
    <property type="entry name" value="SUGAR KINASE"/>
    <property type="match status" value="1"/>
</dbReference>
<dbReference type="InterPro" id="IPR018485">
    <property type="entry name" value="FGGY_C"/>
</dbReference>
<dbReference type="CDD" id="cd07786">
    <property type="entry name" value="FGGY_EcGK_like"/>
    <property type="match status" value="1"/>
</dbReference>
<organism evidence="12 13">
    <name type="scientific">Paraperlucidibaca baekdonensis</name>
    <dbReference type="NCBI Taxonomy" id="748120"/>
    <lineage>
        <taxon>Bacteria</taxon>
        <taxon>Pseudomonadati</taxon>
        <taxon>Pseudomonadota</taxon>
        <taxon>Gammaproteobacteria</taxon>
        <taxon>Moraxellales</taxon>
        <taxon>Moraxellaceae</taxon>
        <taxon>Paraperlucidibaca</taxon>
    </lineage>
</organism>
<feature type="binding site" evidence="9">
    <location>
        <position position="312"/>
    </location>
    <ligand>
        <name>ATP</name>
        <dbReference type="ChEBI" id="CHEBI:30616"/>
    </ligand>
</feature>
<dbReference type="EMBL" id="QUNR01000002">
    <property type="protein sequence ID" value="REH38875.1"/>
    <property type="molecule type" value="Genomic_DNA"/>
</dbReference>
<evidence type="ECO:0000256" key="8">
    <source>
        <dbReference type="ARBA" id="ARBA00052101"/>
    </source>
</evidence>
<proteinExistence type="inferred from homology"/>
<feature type="binding site" evidence="9">
    <location>
        <position position="12"/>
    </location>
    <ligand>
        <name>sn-glycerol 3-phosphate</name>
        <dbReference type="ChEBI" id="CHEBI:57597"/>
    </ligand>
</feature>
<accession>A0A3E0H664</accession>
<feature type="domain" description="Carbohydrate kinase FGGY N-terminal" evidence="10">
    <location>
        <begin position="4"/>
        <end position="250"/>
    </location>
</feature>
<sequence>MPHYILSIDQGTTSTRAIVFDGSGHRVASAQAELKQHFPADGWVEHDAMDIWWATETVCRDALRKGGLHARDIAAIGITNQRETTVLWDRANGMPVHRAIVWQDRRTGERCAELKAQGYEPLIQARTGLLLDPYFSATKLAWLLDHVPNARARAERGELAFGTIDSWLLWKLTHGQVHATDATNASRTLLFNIRTQCWDEELLHLFNIPAAVLPVVKDSSADFGLCAPDFLGAPIPICGMAGDQQAALIGQACFAPGMVKSTYGTGCFMMTNTGTTLVQSDNRLLTTVAYRLNGQTTYAVEGSIFVAGATIQWLRDGLKLIENASDTQAIAEATGDARGVYMVPAFTGLGAPYWDPRARGAIFGLTRDTGIGEIVTAGLQSVCFQTRDLMEAMTRDGASKVTTLRIDGGMVVNNWVAQSLADIIGVPVDRPVVTETTALGAAFLAGLQVGIFASLDAISALWSCDRRFEPSMNEDKRSSLYVGWLDAVRRVASEPIS</sequence>
<feature type="binding site" evidence="9">
    <location>
        <position position="83"/>
    </location>
    <ligand>
        <name>sn-glycerol 3-phosphate</name>
        <dbReference type="ChEBI" id="CHEBI:57597"/>
    </ligand>
</feature>
<feature type="binding site" evidence="9">
    <location>
        <position position="265"/>
    </location>
    <ligand>
        <name>ATP</name>
        <dbReference type="ChEBI" id="CHEBI:30616"/>
    </ligand>
</feature>
<dbReference type="GO" id="GO:0004370">
    <property type="term" value="F:glycerol kinase activity"/>
    <property type="evidence" value="ECO:0007669"/>
    <property type="project" value="UniProtKB-UniRule"/>
</dbReference>
<dbReference type="OrthoDB" id="9805576at2"/>
<keyword evidence="6 9" id="KW-0319">Glycerol metabolism</keyword>
<dbReference type="Pfam" id="PF00370">
    <property type="entry name" value="FGGY_N"/>
    <property type="match status" value="1"/>
</dbReference>
<dbReference type="GO" id="GO:0006072">
    <property type="term" value="P:glycerol-3-phosphate metabolic process"/>
    <property type="evidence" value="ECO:0007669"/>
    <property type="project" value="InterPro"/>
</dbReference>
<dbReference type="Gene3D" id="3.30.420.40">
    <property type="match status" value="2"/>
</dbReference>
<comment type="pathway">
    <text evidence="1 9">Polyol metabolism; glycerol degradation via glycerol kinase pathway; sn-glycerol 3-phosphate from glycerol: step 1/1.</text>
</comment>
<evidence type="ECO:0000256" key="6">
    <source>
        <dbReference type="ARBA" id="ARBA00022798"/>
    </source>
</evidence>
<feature type="binding site" evidence="9">
    <location>
        <position position="243"/>
    </location>
    <ligand>
        <name>glycerol</name>
        <dbReference type="ChEBI" id="CHEBI:17754"/>
    </ligand>
</feature>
<feature type="binding site" evidence="9">
    <location>
        <position position="82"/>
    </location>
    <ligand>
        <name>sn-glycerol 3-phosphate</name>
        <dbReference type="ChEBI" id="CHEBI:57597"/>
    </ligand>
</feature>
<feature type="binding site" evidence="9">
    <location>
        <position position="12"/>
    </location>
    <ligand>
        <name>ATP</name>
        <dbReference type="ChEBI" id="CHEBI:30616"/>
    </ligand>
</feature>
<dbReference type="NCBIfam" id="NF000756">
    <property type="entry name" value="PRK00047.1"/>
    <property type="match status" value="1"/>
</dbReference>
<feature type="binding site" evidence="9">
    <location>
        <position position="265"/>
    </location>
    <ligand>
        <name>ADP</name>
        <dbReference type="ChEBI" id="CHEBI:456216"/>
    </ligand>
</feature>
<feature type="domain" description="Carbohydrate kinase FGGY C-terminal" evidence="11">
    <location>
        <begin position="261"/>
        <end position="447"/>
    </location>
</feature>
<dbReference type="NCBIfam" id="TIGR01311">
    <property type="entry name" value="glycerol_kin"/>
    <property type="match status" value="1"/>
</dbReference>
<feature type="binding site" evidence="9">
    <location>
        <position position="413"/>
    </location>
    <ligand>
        <name>ADP</name>
        <dbReference type="ChEBI" id="CHEBI:456216"/>
    </ligand>
</feature>
<feature type="binding site" evidence="9">
    <location>
        <position position="409"/>
    </location>
    <ligand>
        <name>ADP</name>
        <dbReference type="ChEBI" id="CHEBI:456216"/>
    </ligand>
</feature>
<dbReference type="SUPFAM" id="SSF53067">
    <property type="entry name" value="Actin-like ATPase domain"/>
    <property type="match status" value="2"/>
</dbReference>
<feature type="binding site" evidence="9">
    <location>
        <position position="308"/>
    </location>
    <ligand>
        <name>ATP</name>
        <dbReference type="ChEBI" id="CHEBI:30616"/>
    </ligand>
</feature>
<comment type="catalytic activity">
    <reaction evidence="8 9">
        <text>glycerol + ATP = sn-glycerol 3-phosphate + ADP + H(+)</text>
        <dbReference type="Rhea" id="RHEA:21644"/>
        <dbReference type="ChEBI" id="CHEBI:15378"/>
        <dbReference type="ChEBI" id="CHEBI:17754"/>
        <dbReference type="ChEBI" id="CHEBI:30616"/>
        <dbReference type="ChEBI" id="CHEBI:57597"/>
        <dbReference type="ChEBI" id="CHEBI:456216"/>
        <dbReference type="EC" id="2.7.1.30"/>
    </reaction>
</comment>
<dbReference type="Pfam" id="PF02782">
    <property type="entry name" value="FGGY_C"/>
    <property type="match status" value="1"/>
</dbReference>
<dbReference type="Proteomes" id="UP000256774">
    <property type="component" value="Unassembled WGS sequence"/>
</dbReference>
<feature type="binding site" evidence="9">
    <location>
        <position position="243"/>
    </location>
    <ligand>
        <name>sn-glycerol 3-phosphate</name>
        <dbReference type="ChEBI" id="CHEBI:57597"/>
    </ligand>
</feature>
<dbReference type="HAMAP" id="MF_00186">
    <property type="entry name" value="Glycerol_kin"/>
    <property type="match status" value="1"/>
</dbReference>
<feature type="binding site" evidence="9">
    <location>
        <position position="13"/>
    </location>
    <ligand>
        <name>ATP</name>
        <dbReference type="ChEBI" id="CHEBI:30616"/>
    </ligand>
</feature>
<dbReference type="AlphaFoldDB" id="A0A3E0H664"/>
<dbReference type="FunFam" id="3.30.420.40:FF:000007">
    <property type="entry name" value="Glycerol kinase"/>
    <property type="match status" value="1"/>
</dbReference>
<dbReference type="EC" id="2.7.1.30" evidence="9"/>
<dbReference type="RefSeq" id="WP_116207901.1">
    <property type="nucleotide sequence ID" value="NZ_QUNR01000002.1"/>
</dbReference>
<keyword evidence="7 9" id="KW-0067">ATP-binding</keyword>
<dbReference type="PROSITE" id="PS00933">
    <property type="entry name" value="FGGY_KINASES_1"/>
    <property type="match status" value="1"/>
</dbReference>
<dbReference type="UniPathway" id="UPA00618">
    <property type="reaction ID" value="UER00672"/>
</dbReference>
<reference evidence="12 13" key="1">
    <citation type="submission" date="2018-08" db="EMBL/GenBank/DDBJ databases">
        <title>Genomic Encyclopedia of Type Strains, Phase IV (KMG-IV): sequencing the most valuable type-strain genomes for metagenomic binning, comparative biology and taxonomic classification.</title>
        <authorList>
            <person name="Goeker M."/>
        </authorList>
    </citation>
    <scope>NUCLEOTIDE SEQUENCE [LARGE SCALE GENOMIC DNA]</scope>
    <source>
        <strain evidence="12 13">DSM 26022</strain>
    </source>
</reference>
<dbReference type="FunFam" id="3.30.420.40:FF:000008">
    <property type="entry name" value="Glycerol kinase"/>
    <property type="match status" value="1"/>
</dbReference>
<keyword evidence="3 9" id="KW-0808">Transferase</keyword>
<evidence type="ECO:0000259" key="10">
    <source>
        <dbReference type="Pfam" id="PF00370"/>
    </source>
</evidence>
<evidence type="ECO:0000256" key="3">
    <source>
        <dbReference type="ARBA" id="ARBA00022679"/>
    </source>
</evidence>
<comment type="caution">
    <text evidence="12">The sequence shown here is derived from an EMBL/GenBank/DDBJ whole genome shotgun (WGS) entry which is preliminary data.</text>
</comment>
<name>A0A3E0H664_9GAMM</name>